<evidence type="ECO:0000256" key="1">
    <source>
        <dbReference type="ARBA" id="ARBA00023125"/>
    </source>
</evidence>
<name>X1J5C6_9ZZZZ</name>
<dbReference type="PANTHER" id="PTHR30405">
    <property type="entry name" value="TRANSPOSASE"/>
    <property type="match status" value="1"/>
</dbReference>
<gene>
    <name evidence="3" type="ORF">S03H2_60452</name>
</gene>
<accession>X1J5C6</accession>
<dbReference type="NCBIfam" id="NF040570">
    <property type="entry name" value="guided_TnpB"/>
    <property type="match status" value="1"/>
</dbReference>
<dbReference type="NCBIfam" id="TIGR01766">
    <property type="entry name" value="IS200/IS605 family accessory protein TnpB-like domain"/>
    <property type="match status" value="1"/>
</dbReference>
<dbReference type="GO" id="GO:0003677">
    <property type="term" value="F:DNA binding"/>
    <property type="evidence" value="ECO:0007669"/>
    <property type="project" value="UniProtKB-KW"/>
</dbReference>
<proteinExistence type="predicted"/>
<dbReference type="AlphaFoldDB" id="X1J5C6"/>
<evidence type="ECO:0000313" key="3">
    <source>
        <dbReference type="EMBL" id="GAH89192.1"/>
    </source>
</evidence>
<dbReference type="InterPro" id="IPR010095">
    <property type="entry name" value="Cas12f1-like_TNB"/>
</dbReference>
<reference evidence="3" key="1">
    <citation type="journal article" date="2014" name="Front. Microbiol.">
        <title>High frequency of phylogenetically diverse reductive dehalogenase-homologous genes in deep subseafloor sedimentary metagenomes.</title>
        <authorList>
            <person name="Kawai M."/>
            <person name="Futagami T."/>
            <person name="Toyoda A."/>
            <person name="Takaki Y."/>
            <person name="Nishi S."/>
            <person name="Hori S."/>
            <person name="Arai W."/>
            <person name="Tsubouchi T."/>
            <person name="Morono Y."/>
            <person name="Uchiyama I."/>
            <person name="Ito T."/>
            <person name="Fujiyama A."/>
            <person name="Inagaki F."/>
            <person name="Takami H."/>
        </authorList>
    </citation>
    <scope>NUCLEOTIDE SEQUENCE</scope>
    <source>
        <strain evidence="3">Expedition CK06-06</strain>
    </source>
</reference>
<evidence type="ECO:0000259" key="2">
    <source>
        <dbReference type="Pfam" id="PF07282"/>
    </source>
</evidence>
<dbReference type="InterPro" id="IPR051399">
    <property type="entry name" value="RNA-guided_DNA_endo/Transpos"/>
</dbReference>
<feature type="non-terminal residue" evidence="3">
    <location>
        <position position="1"/>
    </location>
</feature>
<sequence length="123" mass="13887">HQIARKIVNHFGIICIEDLSINEMKKNNFRSINKNIGDVAWGQFAQYLTYKAESANRILVKVNPAYTSQTCSKCGYRQTKKLSDRIHHCSYCSFETSRDYNAALNILTLGTQSLGIALEAPTL</sequence>
<comment type="caution">
    <text evidence="3">The sequence shown here is derived from an EMBL/GenBank/DDBJ whole genome shotgun (WGS) entry which is preliminary data.</text>
</comment>
<protein>
    <recommendedName>
        <fullName evidence="2">Cas12f1-like TNB domain-containing protein</fullName>
    </recommendedName>
</protein>
<dbReference type="EMBL" id="BARU01038957">
    <property type="protein sequence ID" value="GAH89192.1"/>
    <property type="molecule type" value="Genomic_DNA"/>
</dbReference>
<organism evidence="3">
    <name type="scientific">marine sediment metagenome</name>
    <dbReference type="NCBI Taxonomy" id="412755"/>
    <lineage>
        <taxon>unclassified sequences</taxon>
        <taxon>metagenomes</taxon>
        <taxon>ecological metagenomes</taxon>
    </lineage>
</organism>
<dbReference type="Pfam" id="PF07282">
    <property type="entry name" value="Cas12f1-like_TNB"/>
    <property type="match status" value="1"/>
</dbReference>
<keyword evidence="1" id="KW-0238">DNA-binding</keyword>
<dbReference type="PANTHER" id="PTHR30405:SF11">
    <property type="entry name" value="RNA-GUIDED DNA ENDONUCLEASE RV2885C-RELATED"/>
    <property type="match status" value="1"/>
</dbReference>
<feature type="domain" description="Cas12f1-like TNB" evidence="2">
    <location>
        <begin position="41"/>
        <end position="106"/>
    </location>
</feature>